<evidence type="ECO:0000313" key="2">
    <source>
        <dbReference type="EMBL" id="GKV00273.1"/>
    </source>
</evidence>
<proteinExistence type="predicted"/>
<dbReference type="Pfam" id="PF07727">
    <property type="entry name" value="RVT_2"/>
    <property type="match status" value="1"/>
</dbReference>
<dbReference type="EMBL" id="BPVZ01000015">
    <property type="protein sequence ID" value="GKV00273.1"/>
    <property type="molecule type" value="Genomic_DNA"/>
</dbReference>
<name>A0AAV5IMB7_9ROSI</name>
<dbReference type="InterPro" id="IPR013103">
    <property type="entry name" value="RVT_2"/>
</dbReference>
<dbReference type="AlphaFoldDB" id="A0AAV5IMB7"/>
<accession>A0AAV5IMB7</accession>
<organism evidence="2 3">
    <name type="scientific">Rubroshorea leprosula</name>
    <dbReference type="NCBI Taxonomy" id="152421"/>
    <lineage>
        <taxon>Eukaryota</taxon>
        <taxon>Viridiplantae</taxon>
        <taxon>Streptophyta</taxon>
        <taxon>Embryophyta</taxon>
        <taxon>Tracheophyta</taxon>
        <taxon>Spermatophyta</taxon>
        <taxon>Magnoliopsida</taxon>
        <taxon>eudicotyledons</taxon>
        <taxon>Gunneridae</taxon>
        <taxon>Pentapetalae</taxon>
        <taxon>rosids</taxon>
        <taxon>malvids</taxon>
        <taxon>Malvales</taxon>
        <taxon>Dipterocarpaceae</taxon>
        <taxon>Rubroshorea</taxon>
    </lineage>
</organism>
<evidence type="ECO:0000259" key="1">
    <source>
        <dbReference type="Pfam" id="PF07727"/>
    </source>
</evidence>
<evidence type="ECO:0000313" key="3">
    <source>
        <dbReference type="Proteomes" id="UP001054252"/>
    </source>
</evidence>
<dbReference type="InterPro" id="IPR043502">
    <property type="entry name" value="DNA/RNA_pol_sf"/>
</dbReference>
<feature type="domain" description="Reverse transcriptase Ty1/copia-type" evidence="1">
    <location>
        <begin position="80"/>
        <end position="197"/>
    </location>
</feature>
<dbReference type="SUPFAM" id="SSF56672">
    <property type="entry name" value="DNA/RNA polymerases"/>
    <property type="match status" value="1"/>
</dbReference>
<comment type="caution">
    <text evidence="2">The sequence shown here is derived from an EMBL/GenBank/DDBJ whole genome shotgun (WGS) entry which is preliminary data.</text>
</comment>
<sequence>MFASLFEFKVSPIFTNPSLELFPSDAAGSPNELSNDQTTTALVLEDVSSTDIAPGTNEIENSPVASSSNHPTRALEKIGTWDLVDLLTGKTLVGCKWVYKIKTHYDGSVERYKARLVAKGFTQEYGIDYEETFAHVARLTTIRSLLAIVAVRKWKLFQMDVKNAFFNGDLEKEVYMKPLPKFTHPPNNVCRLRRAFYMV</sequence>
<dbReference type="Proteomes" id="UP001054252">
    <property type="component" value="Unassembled WGS sequence"/>
</dbReference>
<keyword evidence="3" id="KW-1185">Reference proteome</keyword>
<reference evidence="2 3" key="1">
    <citation type="journal article" date="2021" name="Commun. Biol.">
        <title>The genome of Shorea leprosula (Dipterocarpaceae) highlights the ecological relevance of drought in aseasonal tropical rainforests.</title>
        <authorList>
            <person name="Ng K.K.S."/>
            <person name="Kobayashi M.J."/>
            <person name="Fawcett J.A."/>
            <person name="Hatakeyama M."/>
            <person name="Paape T."/>
            <person name="Ng C.H."/>
            <person name="Ang C.C."/>
            <person name="Tnah L.H."/>
            <person name="Lee C.T."/>
            <person name="Nishiyama T."/>
            <person name="Sese J."/>
            <person name="O'Brien M.J."/>
            <person name="Copetti D."/>
            <person name="Mohd Noor M.I."/>
            <person name="Ong R.C."/>
            <person name="Putra M."/>
            <person name="Sireger I.Z."/>
            <person name="Indrioko S."/>
            <person name="Kosugi Y."/>
            <person name="Izuno A."/>
            <person name="Isagi Y."/>
            <person name="Lee S.L."/>
            <person name="Shimizu K.K."/>
        </authorList>
    </citation>
    <scope>NUCLEOTIDE SEQUENCE [LARGE SCALE GENOMIC DNA]</scope>
    <source>
        <strain evidence="2">214</strain>
    </source>
</reference>
<protein>
    <recommendedName>
        <fullName evidence="1">Reverse transcriptase Ty1/copia-type domain-containing protein</fullName>
    </recommendedName>
</protein>
<gene>
    <name evidence="2" type="ORF">SLEP1_g12990</name>
</gene>